<dbReference type="SMART" id="SM00733">
    <property type="entry name" value="Mterf"/>
    <property type="match status" value="2"/>
</dbReference>
<evidence type="ECO:0000256" key="1">
    <source>
        <dbReference type="ARBA" id="ARBA00007692"/>
    </source>
</evidence>
<sequence length="196" mass="21408">MVPFAQQPHLNSNLQLRGDLCVAAAGNVQATPVMKSGMQGQVDTTYLAAANYLKAIGFTNTAEIARVLDIAMNPNSLFVQYNDAKRSTNVNARPLTVEDDMQPVVGFFVQQGLSTQQIVQVITAHPPVLSYDVAGRLQPFWEYMASIGVPDVAAAVARRPSLLGLDVDANLRKIVDYLQYVETPPEKIVQYITTTI</sequence>
<keyword evidence="2" id="KW-0805">Transcription regulation</keyword>
<dbReference type="STRING" id="3088.A0A383VWA4"/>
<gene>
    <name evidence="4" type="ORF">BQ4739_LOCUS9442</name>
</gene>
<dbReference type="EMBL" id="FNXT01000906">
    <property type="protein sequence ID" value="SZX69143.1"/>
    <property type="molecule type" value="Genomic_DNA"/>
</dbReference>
<dbReference type="Pfam" id="PF02536">
    <property type="entry name" value="mTERF"/>
    <property type="match status" value="1"/>
</dbReference>
<reference evidence="4 5" key="1">
    <citation type="submission" date="2016-10" db="EMBL/GenBank/DDBJ databases">
        <authorList>
            <person name="Cai Z."/>
        </authorList>
    </citation>
    <scope>NUCLEOTIDE SEQUENCE [LARGE SCALE GENOMIC DNA]</scope>
</reference>
<evidence type="ECO:0000313" key="4">
    <source>
        <dbReference type="EMBL" id="SZX69143.1"/>
    </source>
</evidence>
<dbReference type="InterPro" id="IPR003690">
    <property type="entry name" value="MTERF"/>
</dbReference>
<keyword evidence="2" id="KW-0804">Transcription</keyword>
<evidence type="ECO:0000256" key="2">
    <source>
        <dbReference type="ARBA" id="ARBA00022472"/>
    </source>
</evidence>
<dbReference type="GO" id="GO:0006353">
    <property type="term" value="P:DNA-templated transcription termination"/>
    <property type="evidence" value="ECO:0007669"/>
    <property type="project" value="UniProtKB-KW"/>
</dbReference>
<dbReference type="Gene3D" id="1.25.70.10">
    <property type="entry name" value="Transcription termination factor 3, mitochondrial"/>
    <property type="match status" value="1"/>
</dbReference>
<evidence type="ECO:0000313" key="5">
    <source>
        <dbReference type="Proteomes" id="UP000256970"/>
    </source>
</evidence>
<dbReference type="GO" id="GO:0003676">
    <property type="term" value="F:nucleic acid binding"/>
    <property type="evidence" value="ECO:0007669"/>
    <property type="project" value="InterPro"/>
</dbReference>
<keyword evidence="3" id="KW-0809">Transit peptide</keyword>
<organism evidence="4 5">
    <name type="scientific">Tetradesmus obliquus</name>
    <name type="common">Green alga</name>
    <name type="synonym">Acutodesmus obliquus</name>
    <dbReference type="NCBI Taxonomy" id="3088"/>
    <lineage>
        <taxon>Eukaryota</taxon>
        <taxon>Viridiplantae</taxon>
        <taxon>Chlorophyta</taxon>
        <taxon>core chlorophytes</taxon>
        <taxon>Chlorophyceae</taxon>
        <taxon>CS clade</taxon>
        <taxon>Sphaeropleales</taxon>
        <taxon>Scenedesmaceae</taxon>
        <taxon>Tetradesmus</taxon>
    </lineage>
</organism>
<comment type="similarity">
    <text evidence="1">Belongs to the mTERF family.</text>
</comment>
<keyword evidence="5" id="KW-1185">Reference proteome</keyword>
<proteinExistence type="inferred from homology"/>
<accession>A0A383VWA4</accession>
<dbReference type="InterPro" id="IPR038538">
    <property type="entry name" value="MTERF_sf"/>
</dbReference>
<protein>
    <submittedName>
        <fullName evidence="4">Uncharacterized protein</fullName>
    </submittedName>
</protein>
<keyword evidence="2" id="KW-0806">Transcription termination</keyword>
<dbReference type="AlphaFoldDB" id="A0A383VWA4"/>
<dbReference type="Proteomes" id="UP000256970">
    <property type="component" value="Unassembled WGS sequence"/>
</dbReference>
<name>A0A383VWA4_TETOB</name>
<evidence type="ECO:0000256" key="3">
    <source>
        <dbReference type="ARBA" id="ARBA00022946"/>
    </source>
</evidence>